<dbReference type="PROSITE" id="PS50966">
    <property type="entry name" value="ZF_SWIM"/>
    <property type="match status" value="1"/>
</dbReference>
<evidence type="ECO:0000256" key="9">
    <source>
        <dbReference type="ARBA" id="ARBA00023157"/>
    </source>
</evidence>
<organism evidence="29 30">
    <name type="scientific">Lates calcarifer</name>
    <name type="common">Barramundi</name>
    <name type="synonym">Holocentrus calcarifer</name>
    <dbReference type="NCBI Taxonomy" id="8187"/>
    <lineage>
        <taxon>Eukaryota</taxon>
        <taxon>Metazoa</taxon>
        <taxon>Chordata</taxon>
        <taxon>Craniata</taxon>
        <taxon>Vertebrata</taxon>
        <taxon>Euteleostomi</taxon>
        <taxon>Actinopterygii</taxon>
        <taxon>Neopterygii</taxon>
        <taxon>Teleostei</taxon>
        <taxon>Neoteleostei</taxon>
        <taxon>Acanthomorphata</taxon>
        <taxon>Carangaria</taxon>
        <taxon>Carangaria incertae sedis</taxon>
        <taxon>Centropomidae</taxon>
        <taxon>Lates</taxon>
    </lineage>
</organism>
<feature type="domain" description="Laminin EGF-like" evidence="25">
    <location>
        <begin position="1019"/>
        <end position="1066"/>
    </location>
</feature>
<feature type="domain" description="Laminin EGF-like" evidence="25">
    <location>
        <begin position="263"/>
        <end position="329"/>
    </location>
</feature>
<dbReference type="FunFam" id="2.10.25.10:FF:000145">
    <property type="entry name" value="Laminin subunit beta 1"/>
    <property type="match status" value="1"/>
</dbReference>
<feature type="disulfide bond" evidence="22">
    <location>
        <begin position="991"/>
        <end position="1000"/>
    </location>
</feature>
<keyword evidence="21" id="KW-0863">Zinc-finger</keyword>
<keyword evidence="11 22" id="KW-0424">Laminin EGF-like domain</keyword>
<keyword evidence="30" id="KW-1185">Reference proteome</keyword>
<dbReference type="InterPro" id="IPR002049">
    <property type="entry name" value="LE_dom"/>
</dbReference>
<feature type="disulfide bond" evidence="22">
    <location>
        <begin position="415"/>
        <end position="424"/>
    </location>
</feature>
<feature type="disulfide bond" evidence="22">
    <location>
        <begin position="750"/>
        <end position="759"/>
    </location>
</feature>
<accession>A0A4W6C3X1</accession>
<feature type="disulfide bond" evidence="22">
    <location>
        <begin position="729"/>
        <end position="741"/>
    </location>
</feature>
<dbReference type="GO" id="GO:0007411">
    <property type="term" value="P:axon guidance"/>
    <property type="evidence" value="ECO:0007669"/>
    <property type="project" value="TreeGrafter"/>
</dbReference>
<dbReference type="FunFam" id="2.170.300.10:FF:000001">
    <property type="entry name" value="Laminin subunit beta-1"/>
    <property type="match status" value="1"/>
</dbReference>
<dbReference type="InterPro" id="IPR056558">
    <property type="entry name" value="LAMB1-4_helical"/>
</dbReference>
<proteinExistence type="predicted"/>
<feature type="domain" description="Laminin EGF-like" evidence="25">
    <location>
        <begin position="445"/>
        <end position="493"/>
    </location>
</feature>
<comment type="subunit">
    <text evidence="12">Laminin is a complex glycoprotein, consisting of three different polypeptide chains (alpha, beta, gamma), which are bound to each other by disulfide bonds into a cross-shaped molecule comprising one long and three short arms with globules at each end. Beta-1 is a subunit of laminin-1 (laminin-111 or EHS laminin), laminin-2 (laminin-211 or merosin), laminin-6 (laminin-311 or K-laminin), laminin-8 (laminin-411), laminin-10 (laminin-511) and laminin-12 (laminin-213). Interacts with ITGB1.</text>
</comment>
<feature type="disulfide bond" evidence="22">
    <location>
        <begin position="842"/>
        <end position="851"/>
    </location>
</feature>
<dbReference type="Pfam" id="PF00053">
    <property type="entry name" value="EGF_laminin"/>
    <property type="match status" value="9"/>
</dbReference>
<name>A0A4W6C3X1_LATCA</name>
<dbReference type="InterPro" id="IPR008211">
    <property type="entry name" value="Laminin_N"/>
</dbReference>
<feature type="domain" description="Laminin N-terminal" evidence="28">
    <location>
        <begin position="22"/>
        <end position="262"/>
    </location>
</feature>
<keyword evidence="10" id="KW-0325">Glycoprotein</keyword>
<dbReference type="GO" id="GO:0008270">
    <property type="term" value="F:zinc ion binding"/>
    <property type="evidence" value="ECO:0007669"/>
    <property type="project" value="UniProtKB-KW"/>
</dbReference>
<dbReference type="PANTHER" id="PTHR10574:SF279">
    <property type="entry name" value="LAMININ SUBUNIT BETA 4"/>
    <property type="match status" value="1"/>
</dbReference>
<feature type="domain" description="SWIM-type" evidence="26">
    <location>
        <begin position="883"/>
        <end position="920"/>
    </location>
</feature>
<protein>
    <recommendedName>
        <fullName evidence="13">Laminin subunit beta-1</fullName>
    </recommendedName>
    <alternativeName>
        <fullName evidence="16">Laminin B1 chain</fullName>
    </alternativeName>
    <alternativeName>
        <fullName evidence="14">Laminin-1 subunit beta</fullName>
    </alternativeName>
    <alternativeName>
        <fullName evidence="18">Laminin-10 subunit beta</fullName>
    </alternativeName>
    <alternativeName>
        <fullName evidence="15">Laminin-12 subunit beta</fullName>
    </alternativeName>
    <alternativeName>
        <fullName evidence="19">Laminin-2 subunit beta</fullName>
    </alternativeName>
    <alternativeName>
        <fullName evidence="17">Laminin-6 subunit beta</fullName>
    </alternativeName>
    <alternativeName>
        <fullName evidence="20">Laminin-8 subunit beta</fullName>
    </alternativeName>
</protein>
<feature type="disulfide bond" evidence="22">
    <location>
        <begin position="1069"/>
        <end position="1086"/>
    </location>
</feature>
<dbReference type="GO" id="GO:0005737">
    <property type="term" value="C:cytoplasm"/>
    <property type="evidence" value="ECO:0007669"/>
    <property type="project" value="UniProtKB-ARBA"/>
</dbReference>
<feature type="disulfide bond" evidence="22">
    <location>
        <begin position="731"/>
        <end position="748"/>
    </location>
</feature>
<evidence type="ECO:0000256" key="6">
    <source>
        <dbReference type="ARBA" id="ARBA00022869"/>
    </source>
</evidence>
<dbReference type="FunFam" id="2.10.25.10:FF:000083">
    <property type="entry name" value="Laminin subunit alpha"/>
    <property type="match status" value="1"/>
</dbReference>
<evidence type="ECO:0000256" key="14">
    <source>
        <dbReference type="ARBA" id="ARBA00075282"/>
    </source>
</evidence>
<dbReference type="Pfam" id="PF24973">
    <property type="entry name" value="EGF_LMN_ATRN"/>
    <property type="match status" value="2"/>
</dbReference>
<feature type="coiled-coil region" evidence="23">
    <location>
        <begin position="1388"/>
        <end position="1432"/>
    </location>
</feature>
<feature type="disulfide bond" evidence="22">
    <location>
        <begin position="1040"/>
        <end position="1049"/>
    </location>
</feature>
<dbReference type="SMART" id="SM00180">
    <property type="entry name" value="EGF_Lam"/>
    <property type="match status" value="11"/>
</dbReference>
<feature type="domain" description="Laminin EGF-like" evidence="25">
    <location>
        <begin position="729"/>
        <end position="776"/>
    </location>
</feature>
<evidence type="ECO:0000256" key="12">
    <source>
        <dbReference type="ARBA" id="ARBA00065312"/>
    </source>
</evidence>
<dbReference type="Gene3D" id="2.60.120.260">
    <property type="entry name" value="Galactose-binding domain-like"/>
    <property type="match status" value="1"/>
</dbReference>
<dbReference type="PROSITE" id="PS50027">
    <property type="entry name" value="EGF_LAM_2"/>
    <property type="match status" value="10"/>
</dbReference>
<reference evidence="29" key="2">
    <citation type="submission" date="2025-08" db="UniProtKB">
        <authorList>
            <consortium name="Ensembl"/>
        </authorList>
    </citation>
    <scope>IDENTIFICATION</scope>
</reference>
<evidence type="ECO:0000256" key="24">
    <source>
        <dbReference type="SAM" id="MobiDB-lite"/>
    </source>
</evidence>
<keyword evidence="6" id="KW-0084">Basement membrane</keyword>
<evidence type="ECO:0000256" key="1">
    <source>
        <dbReference type="ARBA" id="ARBA00004302"/>
    </source>
</evidence>
<evidence type="ECO:0000256" key="16">
    <source>
        <dbReference type="ARBA" id="ARBA00076920"/>
    </source>
</evidence>
<comment type="caution">
    <text evidence="22">Lacks conserved residue(s) required for the propagation of feature annotation.</text>
</comment>
<dbReference type="SUPFAM" id="SSF57196">
    <property type="entry name" value="EGF/Laminin"/>
    <property type="match status" value="11"/>
</dbReference>
<feature type="disulfide bond" evidence="22">
    <location>
        <begin position="1088"/>
        <end position="1097"/>
    </location>
</feature>
<feature type="disulfide bond" evidence="22">
    <location>
        <begin position="1019"/>
        <end position="1031"/>
    </location>
</feature>
<reference evidence="29" key="3">
    <citation type="submission" date="2025-09" db="UniProtKB">
        <authorList>
            <consortium name="Ensembl"/>
        </authorList>
    </citation>
    <scope>IDENTIFICATION</scope>
</reference>
<keyword evidence="21" id="KW-0479">Metal-binding</keyword>
<evidence type="ECO:0000256" key="8">
    <source>
        <dbReference type="ARBA" id="ARBA00023054"/>
    </source>
</evidence>
<feature type="disulfide bond" evidence="22">
    <location>
        <begin position="779"/>
        <end position="796"/>
    </location>
</feature>
<evidence type="ECO:0000256" key="10">
    <source>
        <dbReference type="ARBA" id="ARBA00023180"/>
    </source>
</evidence>
<evidence type="ECO:0000259" key="25">
    <source>
        <dbReference type="PROSITE" id="PS50027"/>
    </source>
</evidence>
<keyword evidence="4" id="KW-0732">Signal</keyword>
<evidence type="ECO:0000256" key="22">
    <source>
        <dbReference type="PROSITE-ProRule" id="PRU00460"/>
    </source>
</evidence>
<dbReference type="Pfam" id="PF00055">
    <property type="entry name" value="Laminin_N"/>
    <property type="match status" value="1"/>
</dbReference>
<dbReference type="GO" id="GO:0016477">
    <property type="term" value="P:cell migration"/>
    <property type="evidence" value="ECO:0007669"/>
    <property type="project" value="TreeGrafter"/>
</dbReference>
<feature type="disulfide bond" evidence="22">
    <location>
        <begin position="1067"/>
        <end position="1079"/>
    </location>
</feature>
<dbReference type="InterPro" id="IPR050440">
    <property type="entry name" value="Laminin/Netrin_ECM"/>
</dbReference>
<dbReference type="InterPro" id="IPR000742">
    <property type="entry name" value="EGF"/>
</dbReference>
<feature type="domain" description="Laminin EGF-like" evidence="25">
    <location>
        <begin position="393"/>
        <end position="444"/>
    </location>
</feature>
<evidence type="ECO:0000256" key="3">
    <source>
        <dbReference type="ARBA" id="ARBA00022530"/>
    </source>
</evidence>
<feature type="disulfide bond" evidence="22">
    <location>
        <begin position="465"/>
        <end position="474"/>
    </location>
</feature>
<dbReference type="PRINTS" id="PR00011">
    <property type="entry name" value="EGFLAMININ"/>
</dbReference>
<dbReference type="InterPro" id="IPR007527">
    <property type="entry name" value="Znf_SWIM"/>
</dbReference>
<keyword evidence="3" id="KW-0272">Extracellular matrix</keyword>
<dbReference type="GeneTree" id="ENSGT00940000165244"/>
<feature type="disulfide bond" evidence="22">
    <location>
        <begin position="477"/>
        <end position="491"/>
    </location>
</feature>
<feature type="region of interest" description="Disordered" evidence="24">
    <location>
        <begin position="1"/>
        <end position="21"/>
    </location>
</feature>
<keyword evidence="7" id="KW-0130">Cell adhesion</keyword>
<feature type="disulfide bond" evidence="22">
    <location>
        <begin position="777"/>
        <end position="789"/>
    </location>
</feature>
<evidence type="ECO:0000256" key="21">
    <source>
        <dbReference type="PROSITE-ProRule" id="PRU00325"/>
    </source>
</evidence>
<evidence type="ECO:0000256" key="7">
    <source>
        <dbReference type="ARBA" id="ARBA00022889"/>
    </source>
</evidence>
<dbReference type="PROSITE" id="PS51116">
    <property type="entry name" value="LAMININ_IVB"/>
    <property type="match status" value="1"/>
</dbReference>
<evidence type="ECO:0000256" key="18">
    <source>
        <dbReference type="ARBA" id="ARBA00082919"/>
    </source>
</evidence>
<dbReference type="FunFam" id="2.60.120.260:FF:000010">
    <property type="entry name" value="Laminin subunit beta 1"/>
    <property type="match status" value="1"/>
</dbReference>
<evidence type="ECO:0000313" key="30">
    <source>
        <dbReference type="Proteomes" id="UP000314980"/>
    </source>
</evidence>
<dbReference type="CDD" id="cd00055">
    <property type="entry name" value="EGF_Lam"/>
    <property type="match status" value="11"/>
</dbReference>
<keyword evidence="9 22" id="KW-1015">Disulfide bond</keyword>
<feature type="domain" description="Laminin EGF-like" evidence="25">
    <location>
        <begin position="330"/>
        <end position="392"/>
    </location>
</feature>
<evidence type="ECO:0000256" key="13">
    <source>
        <dbReference type="ARBA" id="ARBA00071083"/>
    </source>
</evidence>
<dbReference type="FunFam" id="2.10.25.10:FF:000011">
    <property type="entry name" value="Cadherin EGF LAG seven-pass G-type receptor"/>
    <property type="match status" value="1"/>
</dbReference>
<dbReference type="GO" id="GO:0070831">
    <property type="term" value="P:basement membrane assembly"/>
    <property type="evidence" value="ECO:0007669"/>
    <property type="project" value="TreeGrafter"/>
</dbReference>
<dbReference type="GO" id="GO:0009888">
    <property type="term" value="P:tissue development"/>
    <property type="evidence" value="ECO:0007669"/>
    <property type="project" value="TreeGrafter"/>
</dbReference>
<dbReference type="Gene3D" id="2.10.25.10">
    <property type="entry name" value="Laminin"/>
    <property type="match status" value="9"/>
</dbReference>
<dbReference type="InterPro" id="IPR056863">
    <property type="entry name" value="LMN_ATRN_NET-like_EGF"/>
</dbReference>
<keyword evidence="2" id="KW-0964">Secreted</keyword>
<dbReference type="SMART" id="SM00181">
    <property type="entry name" value="EGF"/>
    <property type="match status" value="9"/>
</dbReference>
<feature type="disulfide bond" evidence="22">
    <location>
        <begin position="854"/>
        <end position="868"/>
    </location>
</feature>
<evidence type="ECO:0000256" key="2">
    <source>
        <dbReference type="ARBA" id="ARBA00022525"/>
    </source>
</evidence>
<dbReference type="GO" id="GO:0034446">
    <property type="term" value="P:substrate adhesion-dependent cell spreading"/>
    <property type="evidence" value="ECO:0007669"/>
    <property type="project" value="TreeGrafter"/>
</dbReference>
<dbReference type="GO" id="GO:0009887">
    <property type="term" value="P:animal organ morphogenesis"/>
    <property type="evidence" value="ECO:0007669"/>
    <property type="project" value="TreeGrafter"/>
</dbReference>
<feature type="domain" description="Laminin EGF-like" evidence="25">
    <location>
        <begin position="823"/>
        <end position="870"/>
    </location>
</feature>
<dbReference type="FunFam" id="2.10.25.10:FF:000065">
    <property type="entry name" value="Laminin subunit beta 1"/>
    <property type="match status" value="1"/>
</dbReference>
<feature type="disulfide bond" evidence="22">
    <location>
        <begin position="1021"/>
        <end position="1038"/>
    </location>
</feature>
<evidence type="ECO:0000256" key="23">
    <source>
        <dbReference type="SAM" id="Coils"/>
    </source>
</evidence>
<feature type="coiled-coil region" evidence="23">
    <location>
        <begin position="1500"/>
        <end position="1534"/>
    </location>
</feature>
<dbReference type="FunFam" id="2.10.25.10:FF:000135">
    <property type="entry name" value="Laminin subunit beta 4"/>
    <property type="match status" value="1"/>
</dbReference>
<dbReference type="Ensembl" id="ENSLCAT00010008631.1">
    <property type="protein sequence ID" value="ENSLCAP00010008436.1"/>
    <property type="gene ID" value="ENSLCAG00010004073.1"/>
</dbReference>
<evidence type="ECO:0000259" key="28">
    <source>
        <dbReference type="PROSITE" id="PS51117"/>
    </source>
</evidence>
<feature type="disulfide bond" evidence="22">
    <location>
        <begin position="798"/>
        <end position="807"/>
    </location>
</feature>
<dbReference type="PROSITE" id="PS01248">
    <property type="entry name" value="EGF_LAM_1"/>
    <property type="match status" value="3"/>
</dbReference>
<feature type="domain" description="Laminin IV type B" evidence="27">
    <location>
        <begin position="533"/>
        <end position="723"/>
    </location>
</feature>
<feature type="domain" description="Laminin EGF-like" evidence="25">
    <location>
        <begin position="962"/>
        <end position="1018"/>
    </location>
</feature>
<evidence type="ECO:0000259" key="27">
    <source>
        <dbReference type="PROSITE" id="PS51116"/>
    </source>
</evidence>
<dbReference type="Proteomes" id="UP000314980">
    <property type="component" value="Unassembled WGS sequence"/>
</dbReference>
<comment type="subcellular location">
    <subcellularLocation>
        <location evidence="1">Secreted</location>
        <location evidence="1">Extracellular space</location>
        <location evidence="1">Extracellular matrix</location>
        <location evidence="1">Basement membrane</location>
    </subcellularLocation>
</comment>
<evidence type="ECO:0000256" key="11">
    <source>
        <dbReference type="ARBA" id="ARBA00023292"/>
    </source>
</evidence>
<dbReference type="InterPro" id="IPR013015">
    <property type="entry name" value="Laminin_IV_B"/>
</dbReference>
<feature type="domain" description="Laminin EGF-like" evidence="25">
    <location>
        <begin position="777"/>
        <end position="822"/>
    </location>
</feature>
<evidence type="ECO:0000256" key="15">
    <source>
        <dbReference type="ARBA" id="ARBA00075415"/>
    </source>
</evidence>
<evidence type="ECO:0000256" key="19">
    <source>
        <dbReference type="ARBA" id="ARBA00083431"/>
    </source>
</evidence>
<dbReference type="Gene3D" id="2.170.300.10">
    <property type="entry name" value="Tie2 ligand-binding domain superfamily"/>
    <property type="match status" value="1"/>
</dbReference>
<feature type="domain" description="Laminin EGF-like" evidence="25">
    <location>
        <begin position="1067"/>
        <end position="1113"/>
    </location>
</feature>
<sequence>PQLQLRPKHSPQSSSDLQDQCPGASCNPQLGDLMVGRAAQLSASSTCGLNGPQTYCIIGYLEEEQKCFTCDSRLLYDRYSNPNSHRIENIITTFDPERKLKWWQSENGVHQVSIQLDLETVFQFSHLVLTFKSFRPAAMLVERSKDFGRTWKVFRYFADDCSLHFPSVSSDPADSINDIVCDSRYSGSEPSTDGEVVLKALDPIFEIQNPYSPNIQDLITLTNIRVNFTRLFTLGDTLLSRRRRNPQNKYYYALYNMVVRGSCFCNGHASRCTPVDGGRGDVFTQTGMVHGHCVCQHNTAGENCERCQDFYHDSPWRPGGENTADICRRCNCHGHSDTCHFDAARLEATGGVSGGVCDDCRHDRMGPQCEQCRPFLYQDPQRATDDPHACIPCDCDPAGSHGGGLCDTRDGRCLCKENVEGRRCDRCKHGFFGLRKDEPAGCQACRCHALGSIGSCDQVTGNCECDHLASGPLCDRCVVGFWGLGNSVFRCSPCDCDIGGAHSSSCSPEDGQCHCLPNMIGRRCSDPAPGYFLPQLDYFLYEAELTAPLHVGSSASTTNTPSSSSSLRTPDQPVTWTGLGLVRVLEGAGLRFTVDNLPSSMDYQLVIRYECDMNTRHYCLFILLPLFVSRGGVLNSAVCLNAGARYFVDVIFNKQAGSDGSHILIDSMGLIPSIDSVQDFCSQSDLESFRRFRCIGLAAELDPQESLPEICEGLIKSMSARIHSGAVPCKCNIIGSLGPSCSKLGGFCECKPNVIGRCCDTCAPLTFGFGPGGCKPCECDHQGSMSELCDQVRGQCACRSEVTGRRCDRCRAGFWRFPLCRPCECNGLSEVCDQETGECLNCREYANGPHCDRCEEGYYGDPVSRQPCQPCLCPDVQRSGRFFATSCQHDPQSLSLTCSCREGHTGRFCVHLTVQTQVSSCPGCVTGVDRRETKLCFMCVNLCPRCDRCSPGFYGNLSLPECSCDRRGTEVTQCPLGSPCFCNPRTGQCPCRRGAVGVLCDECEDGYWNLDGPSGCQPCSCDPVNSFSNICNKVMGQCPCRPEFGGRQCDECGENHFGNPDLQCISCDCNLEGTERPSCDPETGECICRTGVTGIFCDECAVGYSSEFPACKECHPCTILWTENVTDVQRAAQRMRTFIPRHGDNLRPRDSHHRQRMLEMHSKLDRLTNLTGLSLPKLLDEIQKLHKDFMSDEKKVRNANKALEDSMDTRKEVKHKLSTCSSSGDLTPMEKKIKELSVVKLNQKVCGGPGLDDCSGCGGALCGLDLGKRKCGGPNCDGVISVSERASEMAEKAKDQLNTLPSRLEESKNKAGSHWDVLVQSSIQCQGIDNIDSLERERSITRKLIQQVKDYLMDEMVPPEDIEKMARAVLAIQLPRSPAKIQSMINDINNLLSNTMHFQNDLKNLEEHAKTAQDLLQKAQELKSVLATLTQTGNFIQNVTKPLLEAENMKREVEDKLTQIQGGTLLQYSVCSLFTVTTDTSTYCVLHYVCLCVLQRVCVLSGLEEKIQQLIRSKEEKSAEVSKLFETVDSLRQEISKRAEIYATCTT</sequence>
<dbReference type="Pfam" id="PF23219">
    <property type="entry name" value="LAMB1"/>
    <property type="match status" value="1"/>
</dbReference>
<keyword evidence="21" id="KW-0862">Zinc</keyword>
<keyword evidence="5" id="KW-0677">Repeat</keyword>
<dbReference type="SMART" id="SM00136">
    <property type="entry name" value="LamNT"/>
    <property type="match status" value="1"/>
</dbReference>
<dbReference type="PANTHER" id="PTHR10574">
    <property type="entry name" value="NETRIN/LAMININ-RELATED"/>
    <property type="match status" value="1"/>
</dbReference>
<keyword evidence="8 23" id="KW-0175">Coiled coil</keyword>
<evidence type="ECO:0000259" key="26">
    <source>
        <dbReference type="PROSITE" id="PS50966"/>
    </source>
</evidence>
<dbReference type="GO" id="GO:0043259">
    <property type="term" value="C:laminin-10 complex"/>
    <property type="evidence" value="ECO:0007669"/>
    <property type="project" value="UniProtKB-ARBA"/>
</dbReference>
<reference evidence="30" key="1">
    <citation type="submission" date="2015-09" db="EMBL/GenBank/DDBJ databases">
        <authorList>
            <person name="Sai Rama Sridatta P."/>
        </authorList>
    </citation>
    <scope>NUCLEOTIDE SEQUENCE [LARGE SCALE GENOMIC DNA]</scope>
</reference>
<evidence type="ECO:0000256" key="4">
    <source>
        <dbReference type="ARBA" id="ARBA00022729"/>
    </source>
</evidence>
<dbReference type="GO" id="GO:0005606">
    <property type="term" value="C:laminin-1 complex"/>
    <property type="evidence" value="ECO:0007669"/>
    <property type="project" value="UniProtKB-ARBA"/>
</dbReference>
<evidence type="ECO:0000256" key="17">
    <source>
        <dbReference type="ARBA" id="ARBA00076958"/>
    </source>
</evidence>
<dbReference type="FunFam" id="2.10.25.10:FF:000084">
    <property type="entry name" value="Laminin subunit alpha 3"/>
    <property type="match status" value="1"/>
</dbReference>
<evidence type="ECO:0000313" key="29">
    <source>
        <dbReference type="Ensembl" id="ENSLCAP00010008436.1"/>
    </source>
</evidence>
<feature type="disulfide bond" evidence="22">
    <location>
        <begin position="360"/>
        <end position="369"/>
    </location>
</feature>
<dbReference type="PROSITE" id="PS51117">
    <property type="entry name" value="LAMININ_NTER"/>
    <property type="match status" value="1"/>
</dbReference>
<dbReference type="Pfam" id="PF21199">
    <property type="entry name" value="LAMININ_IV_B"/>
    <property type="match status" value="2"/>
</dbReference>
<evidence type="ECO:0000256" key="5">
    <source>
        <dbReference type="ARBA" id="ARBA00022737"/>
    </source>
</evidence>
<feature type="disulfide bond" evidence="22">
    <location>
        <begin position="295"/>
        <end position="304"/>
    </location>
</feature>
<evidence type="ECO:0000256" key="20">
    <source>
        <dbReference type="ARBA" id="ARBA00083813"/>
    </source>
</evidence>